<evidence type="ECO:0000313" key="6">
    <source>
        <dbReference type="Proteomes" id="UP001281761"/>
    </source>
</evidence>
<feature type="compositionally biased region" description="Basic and acidic residues" evidence="3">
    <location>
        <begin position="3341"/>
        <end position="3364"/>
    </location>
</feature>
<dbReference type="Gene3D" id="2.60.120.290">
    <property type="entry name" value="Spermadhesin, CUB domain"/>
    <property type="match status" value="1"/>
</dbReference>
<dbReference type="Gene3D" id="3.90.1750.10">
    <property type="entry name" value="Hect, E3 ligase catalytic domains"/>
    <property type="match status" value="1"/>
</dbReference>
<feature type="region of interest" description="Disordered" evidence="3">
    <location>
        <begin position="459"/>
        <end position="497"/>
    </location>
</feature>
<comment type="caution">
    <text evidence="5">The sequence shown here is derived from an EMBL/GenBank/DDBJ whole genome shotgun (WGS) entry which is preliminary data.</text>
</comment>
<evidence type="ECO:0000256" key="3">
    <source>
        <dbReference type="SAM" id="MobiDB-lite"/>
    </source>
</evidence>
<feature type="region of interest" description="Disordered" evidence="3">
    <location>
        <begin position="3409"/>
        <end position="3593"/>
    </location>
</feature>
<dbReference type="SUPFAM" id="SSF56204">
    <property type="entry name" value="Hect, E3 ligase catalytic domain"/>
    <property type="match status" value="1"/>
</dbReference>
<feature type="compositionally biased region" description="Acidic residues" evidence="3">
    <location>
        <begin position="3365"/>
        <end position="3382"/>
    </location>
</feature>
<feature type="compositionally biased region" description="Basic residues" evidence="3">
    <location>
        <begin position="2611"/>
        <end position="2621"/>
    </location>
</feature>
<feature type="region of interest" description="Disordered" evidence="3">
    <location>
        <begin position="3623"/>
        <end position="3716"/>
    </location>
</feature>
<feature type="region of interest" description="Disordered" evidence="3">
    <location>
        <begin position="4726"/>
        <end position="4745"/>
    </location>
</feature>
<dbReference type="PROSITE" id="PS50237">
    <property type="entry name" value="HECT"/>
    <property type="match status" value="1"/>
</dbReference>
<dbReference type="Gene3D" id="3.30.2160.10">
    <property type="entry name" value="Hect, E3 ligase catalytic domain"/>
    <property type="match status" value="1"/>
</dbReference>
<protein>
    <recommendedName>
        <fullName evidence="4">HECT domain-containing protein</fullName>
    </recommendedName>
</protein>
<sequence>MGAAPSVPLEDQVLQQVNSLGILSPDVLDHFNPTASFRHSEKSTVPSSDHFIANPSFYLSNEYLLDSSLQDSFNTSVFAPSDIDPPYISSEDEKKGYLFQYVGLILRKQLLQQSELSSQTKRPIILSDDHALENLNNISLNFSAQLVSSLGQNSPATVQSVLSSILDTLERFGPNSFSELNPSVLDDIESIIQSTQFPSYPAYLTHLNLLLKLYLVSGRARYVLHLANALIRPPTQFSEPLNNTIQESQPLIKRFFSSLTIAWNSLHPFHIVPLGSHNTPVHELKLNPGETPEFLKSKPAVIGFVSTTSFLILLYDSGIIAQYGTGNDGTQKGKLYTALSLIPKEELNQFTTEELYPTIFPISKTTFGFSYVCRLFMRAARPCLLILETDGFAIRQSFYPKTDDPNAPNQTDVVAFPSSLFVTHVLSGYSPLLKSYIRSLNPAIWKSIATVQQPQVGQLSSTAHPLNIPTPSPIPQPSPSPDLEDNFDEESPEEENLDDVTRADLFLDKLLFSSTKSAQPKTRAETPIPQAILPIPIVQEPNPVTQEEIDFHHSCRDSYINSIPSNIRPDANADSLDIQIWAKSTEKCYARAFSDSIHYYVLLMYGTLDTCAEIALLLVYSLSDLTKIHNWHLIDLRCIGILKECYLCNRTLSFDTTRQCVSCVRDSPQASFFCVDCIKNGRAMIYHPPTHETTALRVNNQNTLTIRTLLKANIFCNTNCLVLCGTHQPDVKLFDQIYTFKLVNPCQIDFENDNFETDPLLSRLETISKMSRSITSLAHYSSSTHLISFFNPNSNEYSSITPETPPPFSLSPFLITKLDLRQLNPKSILDEDGTIPLVNRLKIAESLLALSSTQCIIHQSSLTKASFDAYSGLFQFLSVDVDQPFFTAASTLLLAFADEITKYEPPSPDLLRVFLNFISIVTTNVAFLFKAPFTHTSLGFTSEIQKSFDSGFNRIQSHLSKLIDSKVLTNNDQVLLRTIDREVLVLKIRLQMTKSDQNDLLSTISQSVLPLIANKTDSEQLVSFLSILQTSLGNNFKQLLLSMLSPSTLAKTSLNHYAQSVPTNSKALFIIWEFILLALDACSREQVSGKEGNVETAKLTSSVVAEVEQSLFAMFVRMHEEKSKDSHTHHPRVDAADFDVAFHPVYPFLSHFLVLLLNSADSFLAFFTESLSTIENNSMSDRLFKEKVTRLKESYIGTHVQPALSFIEMINTSPTLASDLLPSLLRLSKSYSSFVGVLKQKSEKSTILTAEQEKVMELAGFTTDILSTLPEHNSFEPAWVVFLRGTRPSPVDSSSVKFETTHPYKNNENRHVLISRPGSNGYIVRFDPRCKTERSCDYLLFHQVEVKNGQKMKGNRMHRYDGKSFPKELKIDQKEFYIGFQSDSSGVDWGVLVHIDPIIPKATIRPEWVISMDSQIAHAIEPLHKALANAATSKSHLKVKTTIEAERKDVFVTNDSIHLLRKTCGSGISEVFCDTLENKLFGGEEEGKEGEVTRQAAYATLMSISEAQLGTTLSALALSFIQTTFTSGPLALLSSLLSVNQSDHEHHLVEFFWSRMTPMGLSTKAMGVGKVMIGYLFAALLSFTNEECLDFVTALSESVRQKKAEWNGSSHQERLVTDVWKAASTLLSTLCRSAVGHGSSAYSKLLQEARNRSSLMLLRANFVGSQNGQTGRKPKLADAVSMMISISASQLVRTVLGNQSSSLLCIFAGVSLLADLALLQSTSSIAPIIADLVLAPSLSTTLLSSANQLTETLLKRILHIIDQYISPNSPKSQSIFVLRKLATLLTVFGRLSILTNYNVDFTKSDTKDLLSRLGLLLNSDSFVLNEAVWVKSVILSLFKILVLSSNNPSEAISSILPLISQSLATNIDAFVSNQIVRTAAIRQRLGLDKSEPAKTTNVALPTVIADTFIVRLLSLLNIFFSKFNGFSSKCVSDSLTTSVVNCVLFGTDSIQHASISLLEKFITCLDPSQLLTIFTHNVTILDCLLLISSLTLHSAHSTLPSSTPHQHTTPISLLRQKVLLCIDNSIQSKLKEHIAQPDILLDVKLYFTMCLPNFAYLVQPAFNLSPLIMQQLEHLRKRFLLTCPPQLANTWESLSMKDGNIIATKIDPRSVIDTDLKYSDTASEVNRMILEVCLSQFMPSQTGVHQLSNSAETTAAIHSLLRKILNGTIENQHKHATVWSRTVSELAKQSICHLPTLMTQTFTWLDEGNTTPSPTYTLNEETIQSLVNGETFLQILTGSNLNFLRVGARIKHTPSGKTGRVVRYSQNDAIVTAVLENGNGRPENLSVKTVSVVDSLEVVQQAKNNALQTLLGDSQVVKSVLSLITLFKINGSHFDRIQTESQSEIEQHFALGASVVVSALRLHALSFVEQIDFTETMMSDSSLLNVMRDVVEIASSGVLSISPESISSLINFLNVRLSSHGFSQPREGPQSSPSSLSFVDTGVKEWNTSFSDSCTTSLFAYCQTCFTLMPVVCFCQRPVVSRHSVRGRKMWCASCKSWNEMKSNVSCSCSRRSSNHQFTYFFALINKNEFSTLQKHLKDTKTHLLLTALYCEETSVLRLPKVGKDYLEMGKDGRLIVPSTKNEIDASQFEHPKLPYDPAEIWEAKTERVGKNKQPKPKKAKHDSSDDDSSSEDAAPDEWARARDDQTLAPVNALPPTPFTPPERTTWRKLVVYSTSEKLKRFSDPFPANKFIQKRAAIFDNPLRTKTLELIQEANANRQTGEEDDVIADALSVDRNLEIVESLMKPDSLRTFKSEASLAPILGITQTTHPALIASFIHLLNVKPGDRVLVVSEDVLTLGQSFSKAASPGGFVLNLIQSDPDVFSEITSTHISKQKWQIEPFTNEEQTLFASKKGAEKWKYSFDRMKSEKMMPNTFVALGTPFVLSSQMFEFDKILLLVNHSPQHLLQSLQLLSRKEDSLILCPDLALNSFVLLKHKAENLSAESARFVRKGWMPFKPASNLLSLPTKDSLWTCSSEDATSAVLSLTEKQVLFKTEEIKKLVVVTLPVEAPKPFNLDSAETVWSVIHAMQVGICNSFAASHQLKDQRANSVVEKKEAALQTQPEAQNTILFPSKETPTESRFTVQPFFAVTCCFSDNEGVCATCLSRCHHHRPSSEKTGPVTQSIHTFQTLSYCDCSFLEDHESKYTCNCQNIAEIPSSFFVSSSPFPKPAEHKEGTPFVGETMWICPEMEIFAPHFMNVEKAKALLAQKKVIVYMGVMTAELYAHLHALPPPDSEVTGIQHYLQPQKTVISGLDQPTVPVVSTKFDHLKDGIALLLTTRGVTNKLAAVRESEFMRLKPKSTPEPAKTETKQKRRRTAPTQQEKPSHDEESESSIEEIITSKAHDLSGRRKDATPDSRTGEHESSETDEDEEEGSEDDSDNDDLAGMMDGADEIDPASLALIQALLRAEMRGEELEDSDDSDADSDSDDDDEPGEDDADAEGQDLSTESDSSDDHRHQRRPVPKSKRFRMFSTRGRGLFGGSDTDSSSGPDLMELLRMAASQAHSLGGGDSDDSSDSSSDSTSDALEDLFARLRQGARRPPSPQRQDSHPVMTPSSTSSSSDSSSDSESESSGSEDTSDTSVSIKVQTRRKIQMKRDLQFGVPFETGDRMVSNKTVTRKMIVTAPETGPRQIGAKQQLQLNEKELRNLRRMRQFEKKKDEKKEKEEDKESEPLPPDQPDIFTRFHNHSLLDQTTPPRLADPSPTVSDPSQNQSPTQNLRTQVLEEMDMLLSNEEIPDEDEGKDKFKAAYAAWKEKRDQQRRRAAQRAADESDSDSPSSSDDDSDDLDVADSTALVKLLLQLGAKSAQVSSVEIQRQLDIQAKMDQSKRGMVPFTVDVKDVKDAVVDVASLGPMFSGAAPSTSEFISCVVVGEKDGFVHVLAVDPLHSQHSILVLPSSAIKRPAVPISQVLFPTAPLTGKSEIAQKNELFEMKIIGQSAAQLRASKNFVISLIQNADCSRRLLEGACSERQVIQFFVNLLSKTLFFINDPDSFRISDKQFASNVVETTFKADKTRPKGKDETLILVTRAILAWMVKDLKEGRAGVQLLSFLSSDAEDWIEENPDEAANIPPFGSSNFSLLIRSLIEFMSSPTRLVQSLTQTESQSFKVLIPSPNSLSFDTSVQPSLDCHSLPLTSLSSFNPSVNPEIYIRESTHPYDNGITTDEIITIQTGSGFQVSFDPACRTESGPDKLTFTNDETGVVIKEFTGQNFHDFEAPGCTRVKVAFESDRSVNDWGYRFVMRAINQQASEQDEVAWIDIVNTLNENTTDSSNTDQTDLILGQLEYQFWIVQTLLLLPLSVRLSFDNTRVVWLDLVGLIKPLLRIVSSMKSSHPLFRFFVHALNSVVLRWMNCHSITSRAARSPSITSFPAASIVESVSSFGMDEDDAEKSSVVVSLLEMKHTLISAISLYHSLKDFSTATDPTPTQIQKFTKTEKIPDTAFTRPICLLTSYNSTIFSFHALNEIVTGLLTPTRMVSPMAIAHVVAMSAIVNHYSTPHPYTAAGYSLKFQSPVQSAIVVSLKPNFKIDTANGHKFQAMSGFDGTLPPANIDQPDRQLHIHSRDVQVTLITKGSEPAPDKNFGADFTIRVGIKDKDHASMSELKAKLLPTIRRIVEIFSDRKVWTVDLDTALVELVNRVSRRTKLPFLEIPLTSLLEEAVAGMEIVDEGSSPTPSEGGSADPSGPITSIGRSHSPTPQAPRARGPTGHLSPGIIAPVGLSPSSVSGPFLVPPQSHRRSPGASSFTNRSRSPAPIIARGANESFAKFVPQSSDPLQQILQLTSDIPAFSPFAHLPLSSCTLYEAEEEKKDETAGIADPLTIHPLKVRHDMLNNLNGDLVSLFDVLPFSSFFSSLSFLPSLQSFRYLLYLQTKQLFWNVLIHNSYSPSRRPEVTVNRTIRNIGNRVKHSLFYQMMIALGPHIASGVIKQSERAFLVNFMGEGSIDQGGPYRECLSDIASELQEEENGQEGNKTRRSPRNKLPVLRPTQNHLDQVGLDNDCFVLNVSNDENEWAKGTPSPRGFGDVNRRTEQTHMPQTKIQMLRFLGTMMGIHILTKNPMNIILSRAIWKHIVAQPVSLGDVTRMDEQFTKSLTAIRKCSDEEEFEAYEVEWSVMASDGELVALTAPHSLTGFNPSSISADSPFPKVSFSDRFAYCTAAERFKLNEFSAEAAEVRRGIEAVVPTELLTLATGAELEFLVCGDASVTVDDLKRIHKFTDSYRDAEKQKMFWEAMELMTNEQRQSYLRFVTGRTRLPPHNGPVPESLVIRVSDYRATNADMFLPVSHTCNQSLELPLYSSVQVMRSKIVYAATNCVSIDTDGGGGGGGFEIQDDSDTE</sequence>
<feature type="compositionally biased region" description="Low complexity" evidence="3">
    <location>
        <begin position="4663"/>
        <end position="4674"/>
    </location>
</feature>
<feature type="domain" description="HECT" evidence="4">
    <location>
        <begin position="4916"/>
        <end position="5322"/>
    </location>
</feature>
<dbReference type="EMBL" id="JARBJD010000387">
    <property type="protein sequence ID" value="KAK2942721.1"/>
    <property type="molecule type" value="Genomic_DNA"/>
</dbReference>
<dbReference type="Pfam" id="PF00632">
    <property type="entry name" value="HECT"/>
    <property type="match status" value="1"/>
</dbReference>
<dbReference type="Proteomes" id="UP001281761">
    <property type="component" value="Unassembled WGS sequence"/>
</dbReference>
<feature type="region of interest" description="Disordered" evidence="3">
    <location>
        <begin position="4955"/>
        <end position="4976"/>
    </location>
</feature>
<feature type="compositionally biased region" description="Low complexity" evidence="3">
    <location>
        <begin position="3480"/>
        <end position="3490"/>
    </location>
</feature>
<dbReference type="Gene3D" id="3.30.2410.10">
    <property type="entry name" value="Hect, E3 ligase catalytic domain"/>
    <property type="match status" value="1"/>
</dbReference>
<keyword evidence="1 2" id="KW-0833">Ubl conjugation pathway</keyword>
<feature type="region of interest" description="Disordered" evidence="3">
    <location>
        <begin position="3293"/>
        <end position="3395"/>
    </location>
</feature>
<dbReference type="SMART" id="SM00119">
    <property type="entry name" value="HECTc"/>
    <property type="match status" value="1"/>
</dbReference>
<dbReference type="InterPro" id="IPR035983">
    <property type="entry name" value="Hect_E3_ubiquitin_ligase"/>
</dbReference>
<reference evidence="5 6" key="1">
    <citation type="journal article" date="2022" name="bioRxiv">
        <title>Genomics of Preaxostyla Flagellates Illuminates Evolutionary Transitions and the Path Towards Mitochondrial Loss.</title>
        <authorList>
            <person name="Novak L.V.F."/>
            <person name="Treitli S.C."/>
            <person name="Pyrih J."/>
            <person name="Halakuc P."/>
            <person name="Pipaliya S.V."/>
            <person name="Vacek V."/>
            <person name="Brzon O."/>
            <person name="Soukal P."/>
            <person name="Eme L."/>
            <person name="Dacks J.B."/>
            <person name="Karnkowska A."/>
            <person name="Elias M."/>
            <person name="Hampl V."/>
        </authorList>
    </citation>
    <scope>NUCLEOTIDE SEQUENCE [LARGE SCALE GENOMIC DNA]</scope>
    <source>
        <strain evidence="5">NAU3</strain>
        <tissue evidence="5">Gut</tissue>
    </source>
</reference>
<feature type="compositionally biased region" description="Low complexity" evidence="3">
    <location>
        <begin position="3554"/>
        <end position="3582"/>
    </location>
</feature>
<name>A0ABQ9WTA8_9EUKA</name>
<dbReference type="InterPro" id="IPR000569">
    <property type="entry name" value="HECT_dom"/>
</dbReference>
<dbReference type="PANTHER" id="PTHR46654:SF1">
    <property type="entry name" value="E3 UBIQUITIN-PROTEIN LIGASE HECTD3"/>
    <property type="match status" value="1"/>
</dbReference>
<feature type="compositionally biased region" description="Acidic residues" evidence="3">
    <location>
        <begin position="482"/>
        <end position="497"/>
    </location>
</feature>
<accession>A0ABQ9WTA8</accession>
<feature type="active site" description="Glycyl thioester intermediate" evidence="2">
    <location>
        <position position="5279"/>
    </location>
</feature>
<dbReference type="PANTHER" id="PTHR46654">
    <property type="entry name" value="E3 UBIQUITIN-PROTEIN LIGASE HECTD3"/>
    <property type="match status" value="1"/>
</dbReference>
<feature type="compositionally biased region" description="Polar residues" evidence="3">
    <location>
        <begin position="4680"/>
        <end position="4691"/>
    </location>
</feature>
<feature type="compositionally biased region" description="Polar residues" evidence="3">
    <location>
        <begin position="4735"/>
        <end position="4744"/>
    </location>
</feature>
<feature type="region of interest" description="Disordered" evidence="3">
    <location>
        <begin position="2607"/>
        <end position="2662"/>
    </location>
</feature>
<evidence type="ECO:0000256" key="1">
    <source>
        <dbReference type="ARBA" id="ARBA00022786"/>
    </source>
</evidence>
<dbReference type="InterPro" id="IPR042469">
    <property type="entry name" value="HECTD3"/>
</dbReference>
<evidence type="ECO:0000313" key="5">
    <source>
        <dbReference type="EMBL" id="KAK2942721.1"/>
    </source>
</evidence>
<dbReference type="InterPro" id="IPR035914">
    <property type="entry name" value="Sperma_CUB_dom_sf"/>
</dbReference>
<feature type="compositionally biased region" description="Basic residues" evidence="3">
    <location>
        <begin position="3456"/>
        <end position="3468"/>
    </location>
</feature>
<gene>
    <name evidence="5" type="ORF">BLNAU_22362</name>
</gene>
<feature type="region of interest" description="Disordered" evidence="3">
    <location>
        <begin position="4662"/>
        <end position="4708"/>
    </location>
</feature>
<feature type="compositionally biased region" description="Pro residues" evidence="3">
    <location>
        <begin position="468"/>
        <end position="480"/>
    </location>
</feature>
<evidence type="ECO:0000256" key="2">
    <source>
        <dbReference type="PROSITE-ProRule" id="PRU00104"/>
    </source>
</evidence>
<organism evidence="5 6">
    <name type="scientific">Blattamonas nauphoetae</name>
    <dbReference type="NCBI Taxonomy" id="2049346"/>
    <lineage>
        <taxon>Eukaryota</taxon>
        <taxon>Metamonada</taxon>
        <taxon>Preaxostyla</taxon>
        <taxon>Oxymonadida</taxon>
        <taxon>Blattamonas</taxon>
    </lineage>
</organism>
<evidence type="ECO:0000259" key="4">
    <source>
        <dbReference type="PROSITE" id="PS50237"/>
    </source>
</evidence>
<feature type="region of interest" description="Disordered" evidence="3">
    <location>
        <begin position="3754"/>
        <end position="3785"/>
    </location>
</feature>
<feature type="compositionally biased region" description="Basic and acidic residues" evidence="3">
    <location>
        <begin position="3640"/>
        <end position="3670"/>
    </location>
</feature>
<feature type="compositionally biased region" description="Acidic residues" evidence="3">
    <location>
        <begin position="3413"/>
        <end position="3441"/>
    </location>
</feature>
<keyword evidence="6" id="KW-1185">Reference proteome</keyword>
<feature type="compositionally biased region" description="Acidic residues" evidence="3">
    <location>
        <begin position="2625"/>
        <end position="2636"/>
    </location>
</feature>
<proteinExistence type="predicted"/>
<feature type="compositionally biased region" description="Polar residues" evidence="3">
    <location>
        <begin position="3702"/>
        <end position="3716"/>
    </location>
</feature>